<feature type="non-terminal residue" evidence="1">
    <location>
        <position position="78"/>
    </location>
</feature>
<dbReference type="AlphaFoldDB" id="A0A9X9PZ78"/>
<evidence type="ECO:0000313" key="2">
    <source>
        <dbReference type="Proteomes" id="UP000269945"/>
    </source>
</evidence>
<dbReference type="Proteomes" id="UP000269945">
    <property type="component" value="Unassembled WGS sequence"/>
</dbReference>
<name>A0A9X9PZ78_GULGU</name>
<sequence>MVISGELLDQLLLSLRKEPRALVHNVNADGDESWQEPDEQREDFLRDRRVSLMWRTLGIQLRATVPPQVTGSSTSTGE</sequence>
<evidence type="ECO:0000313" key="1">
    <source>
        <dbReference type="EMBL" id="VCW78917.1"/>
    </source>
</evidence>
<comment type="caution">
    <text evidence="1">The sequence shown here is derived from an EMBL/GenBank/DDBJ whole genome shotgun (WGS) entry which is preliminary data.</text>
</comment>
<proteinExistence type="predicted"/>
<keyword evidence="2" id="KW-1185">Reference proteome</keyword>
<protein>
    <submittedName>
        <fullName evidence="1">Uncharacterized protein</fullName>
    </submittedName>
</protein>
<dbReference type="EMBL" id="CYRY02010969">
    <property type="protein sequence ID" value="VCW78917.1"/>
    <property type="molecule type" value="Genomic_DNA"/>
</dbReference>
<gene>
    <name evidence="1" type="ORF">BN2614_LOCUS2</name>
</gene>
<accession>A0A9X9PZ78</accession>
<reference evidence="1 2" key="1">
    <citation type="submission" date="2018-10" db="EMBL/GenBank/DDBJ databases">
        <authorList>
            <person name="Ekblom R."/>
            <person name="Jareborg N."/>
        </authorList>
    </citation>
    <scope>NUCLEOTIDE SEQUENCE [LARGE SCALE GENOMIC DNA]</scope>
    <source>
        <tissue evidence="1">Muscle</tissue>
    </source>
</reference>
<organism evidence="1 2">
    <name type="scientific">Gulo gulo</name>
    <name type="common">Wolverine</name>
    <name type="synonym">Gluton</name>
    <dbReference type="NCBI Taxonomy" id="48420"/>
    <lineage>
        <taxon>Eukaryota</taxon>
        <taxon>Metazoa</taxon>
        <taxon>Chordata</taxon>
        <taxon>Craniata</taxon>
        <taxon>Vertebrata</taxon>
        <taxon>Euteleostomi</taxon>
        <taxon>Mammalia</taxon>
        <taxon>Eutheria</taxon>
        <taxon>Laurasiatheria</taxon>
        <taxon>Carnivora</taxon>
        <taxon>Caniformia</taxon>
        <taxon>Musteloidea</taxon>
        <taxon>Mustelidae</taxon>
        <taxon>Guloninae</taxon>
        <taxon>Gulo</taxon>
    </lineage>
</organism>